<dbReference type="RefSeq" id="WP_012177572.1">
    <property type="nucleotide sequence ID" value="NC_009952.1"/>
</dbReference>
<feature type="transmembrane region" description="Helical" evidence="2">
    <location>
        <begin position="197"/>
        <end position="218"/>
    </location>
</feature>
<keyword evidence="2" id="KW-0812">Transmembrane</keyword>
<dbReference type="eggNOG" id="COG4676">
    <property type="taxonomic scope" value="Bacteria"/>
</dbReference>
<sequence length="421" mass="44941">MFEAFLTNTSIEGLRPLGTAPQRSYELITGTVRAEIGAAPAALFAEPVATQFGDRFDWYAAVEGKAQPLADLPEQDRARAEATLAEQIAEVRALAARYSSAESAEEQRLGEALENALSYPEDGVFVVWGPDGALQPVLVNWAWVSDKQVVVEGSLRAPDARPAPKPAPPPVGTGPAGAAGGAAATATSERIWAAPLWLLWLLGLLLALLLAAIVWLMVPACGIRTPFTLSYCEAAAQSDAATRRGQVLKDRIAILERQIGIADRACQPDPRDGLPIPDLPALAQRPPEALPDIDARRSEAGAELGDLTFTLAWDGPDDLDLSVTCPAGVTVSYLRRDACNGQLDVDSNVGAPVDKPVENIFFTGPQGGVYEIRVRMYSSRSGGGDTPFQVQIRAADRVENLTGIVSGQNRDWQQSYNYGGQ</sequence>
<evidence type="ECO:0000313" key="4">
    <source>
        <dbReference type="Proteomes" id="UP000006833"/>
    </source>
</evidence>
<dbReference type="EMBL" id="CP000830">
    <property type="protein sequence ID" value="ABV92641.1"/>
    <property type="molecule type" value="Genomic_DNA"/>
</dbReference>
<dbReference type="Proteomes" id="UP000006833">
    <property type="component" value="Chromosome"/>
</dbReference>
<evidence type="ECO:0000256" key="1">
    <source>
        <dbReference type="SAM" id="MobiDB-lite"/>
    </source>
</evidence>
<gene>
    <name evidence="3" type="ordered locus">Dshi_0896</name>
</gene>
<dbReference type="HOGENOM" id="CLU_639167_0_0_5"/>
<dbReference type="KEGG" id="dsh:Dshi_0896"/>
<name>A8LRJ1_DINSH</name>
<accession>A8LRJ1</accession>
<evidence type="ECO:0000313" key="3">
    <source>
        <dbReference type="EMBL" id="ABV92641.1"/>
    </source>
</evidence>
<dbReference type="STRING" id="398580.Dshi_0896"/>
<reference evidence="4" key="1">
    <citation type="journal article" date="2010" name="ISME J.">
        <title>The complete genome sequence of the algal symbiont Dinoroseobacter shibae: a hitchhiker's guide to life in the sea.</title>
        <authorList>
            <person name="Wagner-Dobler I."/>
            <person name="Ballhausen B."/>
            <person name="Berger M."/>
            <person name="Brinkhoff T."/>
            <person name="Buchholz I."/>
            <person name="Bunk B."/>
            <person name="Cypionka H."/>
            <person name="Daniel R."/>
            <person name="Drepper T."/>
            <person name="Gerdts G."/>
            <person name="Hahnke S."/>
            <person name="Han C."/>
            <person name="Jahn D."/>
            <person name="Kalhoefer D."/>
            <person name="Kiss H."/>
            <person name="Klenk H.P."/>
            <person name="Kyrpides N."/>
            <person name="Liebl W."/>
            <person name="Liesegang H."/>
            <person name="Meincke L."/>
            <person name="Pati A."/>
            <person name="Petersen J."/>
            <person name="Piekarski T."/>
            <person name="Pommerenke C."/>
            <person name="Pradella S."/>
            <person name="Pukall R."/>
            <person name="Rabus R."/>
            <person name="Stackebrandt E."/>
            <person name="Thole S."/>
            <person name="Thompson L."/>
            <person name="Tielen P."/>
            <person name="Tomasch J."/>
            <person name="von Jan M."/>
            <person name="Wanphrut N."/>
            <person name="Wichels A."/>
            <person name="Zech H."/>
            <person name="Simon M."/>
        </authorList>
    </citation>
    <scope>NUCLEOTIDE SEQUENCE [LARGE SCALE GENOMIC DNA]</scope>
    <source>
        <strain evidence="4">DSM 16493 / NCIMB 14021 / DFL 12</strain>
    </source>
</reference>
<keyword evidence="2" id="KW-0472">Membrane</keyword>
<dbReference type="AlphaFoldDB" id="A8LRJ1"/>
<proteinExistence type="predicted"/>
<protein>
    <submittedName>
        <fullName evidence="3">Uncharacterized protein</fullName>
    </submittedName>
</protein>
<dbReference type="OrthoDB" id="1090891at2"/>
<organism evidence="3 4">
    <name type="scientific">Dinoroseobacter shibae (strain DSM 16493 / NCIMB 14021 / DFL 12)</name>
    <dbReference type="NCBI Taxonomy" id="398580"/>
    <lineage>
        <taxon>Bacteria</taxon>
        <taxon>Pseudomonadati</taxon>
        <taxon>Pseudomonadota</taxon>
        <taxon>Alphaproteobacteria</taxon>
        <taxon>Rhodobacterales</taxon>
        <taxon>Roseobacteraceae</taxon>
        <taxon>Dinoroseobacter</taxon>
    </lineage>
</organism>
<keyword evidence="2" id="KW-1133">Transmembrane helix</keyword>
<evidence type="ECO:0000256" key="2">
    <source>
        <dbReference type="SAM" id="Phobius"/>
    </source>
</evidence>
<feature type="compositionally biased region" description="Pro residues" evidence="1">
    <location>
        <begin position="161"/>
        <end position="172"/>
    </location>
</feature>
<feature type="region of interest" description="Disordered" evidence="1">
    <location>
        <begin position="156"/>
        <end position="181"/>
    </location>
</feature>
<keyword evidence="4" id="KW-1185">Reference proteome</keyword>